<accession>A0A9P6E3P4</accession>
<reference evidence="1" key="1">
    <citation type="submission" date="2020-11" db="EMBL/GenBank/DDBJ databases">
        <authorList>
            <consortium name="DOE Joint Genome Institute"/>
            <person name="Ahrendt S."/>
            <person name="Riley R."/>
            <person name="Andreopoulos W."/>
            <person name="Labutti K."/>
            <person name="Pangilinan J."/>
            <person name="Ruiz-Duenas F.J."/>
            <person name="Barrasa J.M."/>
            <person name="Sanchez-Garcia M."/>
            <person name="Camarero S."/>
            <person name="Miyauchi S."/>
            <person name="Serrano A."/>
            <person name="Linde D."/>
            <person name="Babiker R."/>
            <person name="Drula E."/>
            <person name="Ayuso-Fernandez I."/>
            <person name="Pacheco R."/>
            <person name="Padilla G."/>
            <person name="Ferreira P."/>
            <person name="Barriuso J."/>
            <person name="Kellner H."/>
            <person name="Castanera R."/>
            <person name="Alfaro M."/>
            <person name="Ramirez L."/>
            <person name="Pisabarro A.G."/>
            <person name="Kuo A."/>
            <person name="Tritt A."/>
            <person name="Lipzen A."/>
            <person name="He G."/>
            <person name="Yan M."/>
            <person name="Ng V."/>
            <person name="Cullen D."/>
            <person name="Martin F."/>
            <person name="Rosso M.-N."/>
            <person name="Henrissat B."/>
            <person name="Hibbett D."/>
            <person name="Martinez A.T."/>
            <person name="Grigoriev I.V."/>
        </authorList>
    </citation>
    <scope>NUCLEOTIDE SEQUENCE</scope>
    <source>
        <strain evidence="1">CBS 506.95</strain>
    </source>
</reference>
<evidence type="ECO:0000313" key="1">
    <source>
        <dbReference type="EMBL" id="KAF9521893.1"/>
    </source>
</evidence>
<dbReference type="Proteomes" id="UP000807306">
    <property type="component" value="Unassembled WGS sequence"/>
</dbReference>
<sequence length="151" mass="17151">MDYATLAILISTVADLSNTPGVRSKNIWREIYQLFIRNSYLNFDKLHQNKSFPRSSLRPIDNHARGFHQVSIKSRDRENESWVKGTNAQRYDIGIRWKVDHEFNDVEFAHFQVTDYGMEECAIVISVPSAGRVNAKVSSSGSTANAPIGVY</sequence>
<dbReference type="OrthoDB" id="3350619at2759"/>
<dbReference type="AlphaFoldDB" id="A0A9P6E3P4"/>
<dbReference type="EMBL" id="MU157976">
    <property type="protein sequence ID" value="KAF9521893.1"/>
    <property type="molecule type" value="Genomic_DNA"/>
</dbReference>
<organism evidence="1 2">
    <name type="scientific">Crepidotus variabilis</name>
    <dbReference type="NCBI Taxonomy" id="179855"/>
    <lineage>
        <taxon>Eukaryota</taxon>
        <taxon>Fungi</taxon>
        <taxon>Dikarya</taxon>
        <taxon>Basidiomycota</taxon>
        <taxon>Agaricomycotina</taxon>
        <taxon>Agaricomycetes</taxon>
        <taxon>Agaricomycetidae</taxon>
        <taxon>Agaricales</taxon>
        <taxon>Agaricineae</taxon>
        <taxon>Crepidotaceae</taxon>
        <taxon>Crepidotus</taxon>
    </lineage>
</organism>
<comment type="caution">
    <text evidence="1">The sequence shown here is derived from an EMBL/GenBank/DDBJ whole genome shotgun (WGS) entry which is preliminary data.</text>
</comment>
<proteinExistence type="predicted"/>
<gene>
    <name evidence="1" type="ORF">CPB83DRAFT_900151</name>
</gene>
<protein>
    <submittedName>
        <fullName evidence="1">Uncharacterized protein</fullName>
    </submittedName>
</protein>
<evidence type="ECO:0000313" key="2">
    <source>
        <dbReference type="Proteomes" id="UP000807306"/>
    </source>
</evidence>
<keyword evidence="2" id="KW-1185">Reference proteome</keyword>
<name>A0A9P6E3P4_9AGAR</name>